<dbReference type="Gene3D" id="1.10.520.20">
    <property type="entry name" value="N-terminal domain of the delta subunit of the F1F0-ATP synthase"/>
    <property type="match status" value="1"/>
</dbReference>
<gene>
    <name evidence="7 8" type="primary">atpH</name>
    <name evidence="8" type="ORF">H8700_03185</name>
</gene>
<dbReference type="SUPFAM" id="SSF160527">
    <property type="entry name" value="V-type ATPase subunit E-like"/>
    <property type="match status" value="1"/>
</dbReference>
<dbReference type="NCBIfam" id="TIGR01145">
    <property type="entry name" value="ATP_synt_delta"/>
    <property type="match status" value="1"/>
</dbReference>
<keyword evidence="2 7" id="KW-0813">Transport</keyword>
<dbReference type="InterPro" id="IPR026015">
    <property type="entry name" value="ATP_synth_OSCP/delta_N_sf"/>
</dbReference>
<comment type="similarity">
    <text evidence="7">Belongs to the ATPase delta chain family.</text>
</comment>
<keyword evidence="5 7" id="KW-0472">Membrane</keyword>
<dbReference type="SUPFAM" id="SSF47928">
    <property type="entry name" value="N-terminal domain of the delta subunit of the F1F0-ATP synthase"/>
    <property type="match status" value="1"/>
</dbReference>
<comment type="function">
    <text evidence="7">This protein is part of the stalk that links CF(0) to CF(1). It either transmits conformational changes from CF(0) to CF(1) or is implicated in proton conduction.</text>
</comment>
<dbReference type="RefSeq" id="WP_249303062.1">
    <property type="nucleotide sequence ID" value="NZ_JACRSW010000010.1"/>
</dbReference>
<dbReference type="PANTHER" id="PTHR11910">
    <property type="entry name" value="ATP SYNTHASE DELTA CHAIN"/>
    <property type="match status" value="1"/>
</dbReference>
<proteinExistence type="inferred from homology"/>
<dbReference type="HAMAP" id="MF_01416">
    <property type="entry name" value="ATP_synth_delta_bact"/>
    <property type="match status" value="1"/>
</dbReference>
<keyword evidence="7" id="KW-1003">Cell membrane</keyword>
<keyword evidence="4 7" id="KW-0406">Ion transport</keyword>
<dbReference type="InterPro" id="IPR000711">
    <property type="entry name" value="ATPase_OSCP/dsu"/>
</dbReference>
<keyword evidence="3 7" id="KW-0375">Hydrogen ion transport</keyword>
<protein>
    <recommendedName>
        <fullName evidence="7">ATP synthase subunit delta</fullName>
    </recommendedName>
    <alternativeName>
        <fullName evidence="7">ATP synthase F(1) sector subunit delta</fullName>
    </alternativeName>
    <alternativeName>
        <fullName evidence="7">F-type ATPase subunit delta</fullName>
        <shortName evidence="7">F-ATPase subunit delta</shortName>
    </alternativeName>
</protein>
<dbReference type="EMBL" id="JACRSW010000010">
    <property type="protein sequence ID" value="MBC8556711.1"/>
    <property type="molecule type" value="Genomic_DNA"/>
</dbReference>
<evidence type="ECO:0000256" key="4">
    <source>
        <dbReference type="ARBA" id="ARBA00023065"/>
    </source>
</evidence>
<reference evidence="8 9" key="1">
    <citation type="submission" date="2020-08" db="EMBL/GenBank/DDBJ databases">
        <title>Genome public.</title>
        <authorList>
            <person name="Liu C."/>
            <person name="Sun Q."/>
        </authorList>
    </citation>
    <scope>NUCLEOTIDE SEQUENCE [LARGE SCALE GENOMIC DNA]</scope>
    <source>
        <strain evidence="8 9">BX3</strain>
    </source>
</reference>
<evidence type="ECO:0000256" key="5">
    <source>
        <dbReference type="ARBA" id="ARBA00023136"/>
    </source>
</evidence>
<evidence type="ECO:0000256" key="3">
    <source>
        <dbReference type="ARBA" id="ARBA00022781"/>
    </source>
</evidence>
<evidence type="ECO:0000256" key="1">
    <source>
        <dbReference type="ARBA" id="ARBA00004370"/>
    </source>
</evidence>
<comment type="caution">
    <text evidence="8">The sequence shown here is derived from an EMBL/GenBank/DDBJ whole genome shotgun (WGS) entry which is preliminary data.</text>
</comment>
<comment type="function">
    <text evidence="7">F(1)F(0) ATP synthase produces ATP from ADP in the presence of a proton or sodium gradient. F-type ATPases consist of two structural domains, F(1) containing the extramembraneous catalytic core and F(0) containing the membrane proton channel, linked together by a central stalk and a peripheral stalk. During catalysis, ATP synthesis in the catalytic domain of F(1) is coupled via a rotary mechanism of the central stalk subunits to proton translocation.</text>
</comment>
<evidence type="ECO:0000256" key="6">
    <source>
        <dbReference type="ARBA" id="ARBA00023310"/>
    </source>
</evidence>
<keyword evidence="6 7" id="KW-0066">ATP synthesis</keyword>
<evidence type="ECO:0000256" key="2">
    <source>
        <dbReference type="ARBA" id="ARBA00022448"/>
    </source>
</evidence>
<accession>A0ABR7MSC5</accession>
<keyword evidence="9" id="KW-1185">Reference proteome</keyword>
<evidence type="ECO:0000313" key="9">
    <source>
        <dbReference type="Proteomes" id="UP000637513"/>
    </source>
</evidence>
<organism evidence="8 9">
    <name type="scientific">Jutongia hominis</name>
    <dbReference type="NCBI Taxonomy" id="2763664"/>
    <lineage>
        <taxon>Bacteria</taxon>
        <taxon>Bacillati</taxon>
        <taxon>Bacillota</taxon>
        <taxon>Clostridia</taxon>
        <taxon>Lachnospirales</taxon>
        <taxon>Lachnospiraceae</taxon>
        <taxon>Jutongia</taxon>
    </lineage>
</organism>
<dbReference type="PRINTS" id="PR00125">
    <property type="entry name" value="ATPASEDELTA"/>
</dbReference>
<name>A0ABR7MSC5_9FIRM</name>
<comment type="subcellular location">
    <subcellularLocation>
        <location evidence="7">Cell membrane</location>
        <topology evidence="7">Peripheral membrane protein</topology>
    </subcellularLocation>
    <subcellularLocation>
        <location evidence="1">Membrane</location>
    </subcellularLocation>
</comment>
<sequence length="167" mass="19564">MTQISNNYGLVLLESAILANEIEDTKKVIFEQPMLLEALKSPIVSLAEKEKIIDAVFPEGIRKFLKVVAVHHDFNKIQDIFAAYDKHRRKKEQEILATIYYVQKPDTREIEQIQETLAKRFHAQKVTIEWIEKKKLIGGFIIQVGDIEMDWSMEGRLRQLENKLTRR</sequence>
<evidence type="ECO:0000313" key="8">
    <source>
        <dbReference type="EMBL" id="MBC8556711.1"/>
    </source>
</evidence>
<keyword evidence="7" id="KW-0139">CF(1)</keyword>
<dbReference type="Proteomes" id="UP000637513">
    <property type="component" value="Unassembled WGS sequence"/>
</dbReference>
<dbReference type="Pfam" id="PF00213">
    <property type="entry name" value="OSCP"/>
    <property type="match status" value="1"/>
</dbReference>
<evidence type="ECO:0000256" key="7">
    <source>
        <dbReference type="HAMAP-Rule" id="MF_01416"/>
    </source>
</evidence>